<proteinExistence type="predicted"/>
<dbReference type="AlphaFoldDB" id="A0A0S4J095"/>
<evidence type="ECO:0000313" key="2">
    <source>
        <dbReference type="Proteomes" id="UP000051952"/>
    </source>
</evidence>
<sequence length="147" mass="15941">NVNAAELLSLSSSAGSVGKGQPDPISSWIQANESRILKLPIVLPGTSQRGEILLVTTTESLNEPNTFPYFRHTQSAATNLNATLGTAAKIFASHKCWTELESLHSYQYDQLFCSAKMNQKLAGGVGSLEERCSLWLQSLLVEYGPAK</sequence>
<gene>
    <name evidence="1" type="ORF">BSAL_79030</name>
</gene>
<organism evidence="1 2">
    <name type="scientific">Bodo saltans</name>
    <name type="common">Flagellated protozoan</name>
    <dbReference type="NCBI Taxonomy" id="75058"/>
    <lineage>
        <taxon>Eukaryota</taxon>
        <taxon>Discoba</taxon>
        <taxon>Euglenozoa</taxon>
        <taxon>Kinetoplastea</taxon>
        <taxon>Metakinetoplastina</taxon>
        <taxon>Eubodonida</taxon>
        <taxon>Bodonidae</taxon>
        <taxon>Bodo</taxon>
    </lineage>
</organism>
<dbReference type="Proteomes" id="UP000051952">
    <property type="component" value="Unassembled WGS sequence"/>
</dbReference>
<keyword evidence="2" id="KW-1185">Reference proteome</keyword>
<dbReference type="EMBL" id="CYKH01000795">
    <property type="protein sequence ID" value="CUG41205.1"/>
    <property type="molecule type" value="Genomic_DNA"/>
</dbReference>
<reference evidence="2" key="1">
    <citation type="submission" date="2015-09" db="EMBL/GenBank/DDBJ databases">
        <authorList>
            <consortium name="Pathogen Informatics"/>
        </authorList>
    </citation>
    <scope>NUCLEOTIDE SEQUENCE [LARGE SCALE GENOMIC DNA]</scope>
    <source>
        <strain evidence="2">Lake Konstanz</strain>
    </source>
</reference>
<accession>A0A0S4J095</accession>
<name>A0A0S4J095_BODSA</name>
<evidence type="ECO:0000313" key="1">
    <source>
        <dbReference type="EMBL" id="CUG41205.1"/>
    </source>
</evidence>
<protein>
    <submittedName>
        <fullName evidence="1">Uncharacterized protein</fullName>
    </submittedName>
</protein>
<dbReference type="VEuPathDB" id="TriTrypDB:BSAL_79030"/>
<feature type="non-terminal residue" evidence="1">
    <location>
        <position position="1"/>
    </location>
</feature>